<dbReference type="GO" id="GO:0005737">
    <property type="term" value="C:cytoplasm"/>
    <property type="evidence" value="ECO:0007669"/>
    <property type="project" value="TreeGrafter"/>
</dbReference>
<sequence>MWSQLQSVLWPLILTFAAVTLAQDFGYGGKHGPEHWGEDYKKCSGKFQSPININVLNVKFKTYWPFTYENFDATPKRVHLTNNGHTVLVTMDFDKDKVPRVKGGPLERKTFYQFEQFHFHWGENDTVGSEDLIDNHAYPAELHVVMRSLDYPDFQSALNKDHGLTVFAFFFTIMADDNPNYREFAEMLGSIDRKGKSVDLPNPLPLLKFLGTNLEGYYTYIGSLTTPPCAEEVVWVDFTEPIAISEYQLSHFRLLTANDDHLKNNFRPTQPLNDRIVYRNEPTDDDLFMPWSSIPFVDADNAAGCLPYGVVGAISAGIGCLLFGLSRTLF</sequence>
<dbReference type="Pfam" id="PF00194">
    <property type="entry name" value="Carb_anhydrase"/>
    <property type="match status" value="1"/>
</dbReference>
<dbReference type="GO" id="GO:0008270">
    <property type="term" value="F:zinc ion binding"/>
    <property type="evidence" value="ECO:0007669"/>
    <property type="project" value="InterPro"/>
</dbReference>
<dbReference type="SUPFAM" id="SSF51069">
    <property type="entry name" value="Carbonic anhydrase"/>
    <property type="match status" value="1"/>
</dbReference>
<keyword evidence="7" id="KW-0732">Signal</keyword>
<dbReference type="STRING" id="7232.A0A484BZ46"/>
<name>A0A484BZ46_DRONA</name>
<dbReference type="AlphaFoldDB" id="A0A484BZ46"/>
<dbReference type="EC" id="4.2.1.1" evidence="2"/>
<organism evidence="9 10">
    <name type="scientific">Drosophila navojoa</name>
    <name type="common">Fruit fly</name>
    <dbReference type="NCBI Taxonomy" id="7232"/>
    <lineage>
        <taxon>Eukaryota</taxon>
        <taxon>Metazoa</taxon>
        <taxon>Ecdysozoa</taxon>
        <taxon>Arthropoda</taxon>
        <taxon>Hexapoda</taxon>
        <taxon>Insecta</taxon>
        <taxon>Pterygota</taxon>
        <taxon>Neoptera</taxon>
        <taxon>Endopterygota</taxon>
        <taxon>Diptera</taxon>
        <taxon>Brachycera</taxon>
        <taxon>Muscomorpha</taxon>
        <taxon>Ephydroidea</taxon>
        <taxon>Drosophilidae</taxon>
        <taxon>Drosophila</taxon>
    </lineage>
</organism>
<evidence type="ECO:0000256" key="3">
    <source>
        <dbReference type="ARBA" id="ARBA00022723"/>
    </source>
</evidence>
<feature type="domain" description="Alpha-carbonic anhydrase" evidence="8">
    <location>
        <begin position="23"/>
        <end position="281"/>
    </location>
</feature>
<dbReference type="EMBL" id="LSRL02000002">
    <property type="protein sequence ID" value="TDG52995.1"/>
    <property type="molecule type" value="Genomic_DNA"/>
</dbReference>
<keyword evidence="4" id="KW-0862">Zinc</keyword>
<keyword evidence="6" id="KW-0472">Membrane</keyword>
<evidence type="ECO:0000313" key="9">
    <source>
        <dbReference type="EMBL" id="TDG52995.1"/>
    </source>
</evidence>
<dbReference type="InterPro" id="IPR001148">
    <property type="entry name" value="CA_dom"/>
</dbReference>
<dbReference type="GO" id="GO:0004089">
    <property type="term" value="F:carbonate dehydratase activity"/>
    <property type="evidence" value="ECO:0007669"/>
    <property type="project" value="UniProtKB-EC"/>
</dbReference>
<dbReference type="InterPro" id="IPR023561">
    <property type="entry name" value="Carbonic_anhydrase_a-class"/>
</dbReference>
<dbReference type="OMA" id="EHWSEDY"/>
<dbReference type="Proteomes" id="UP000295192">
    <property type="component" value="Unassembled WGS sequence"/>
</dbReference>
<protein>
    <recommendedName>
        <fullName evidence="2">carbonic anhydrase</fullName>
        <ecNumber evidence="2">4.2.1.1</ecNumber>
    </recommendedName>
</protein>
<dbReference type="OrthoDB" id="429145at2759"/>
<evidence type="ECO:0000256" key="7">
    <source>
        <dbReference type="SAM" id="SignalP"/>
    </source>
</evidence>
<comment type="caution">
    <text evidence="9">The sequence shown here is derived from an EMBL/GenBank/DDBJ whole genome shotgun (WGS) entry which is preliminary data.</text>
</comment>
<keyword evidence="6" id="KW-0812">Transmembrane</keyword>
<comment type="similarity">
    <text evidence="1">Belongs to the alpha-carbonic anhydrase family.</text>
</comment>
<reference evidence="9 10" key="1">
    <citation type="journal article" date="2019" name="J. Hered.">
        <title>An Improved Genome Assembly for Drosophila navojoa, the Basal Species in the mojavensis Cluster.</title>
        <authorList>
            <person name="Vanderlinde T."/>
            <person name="Dupim E.G."/>
            <person name="Nazario-Yepiz N.O."/>
            <person name="Carvalho A.B."/>
        </authorList>
    </citation>
    <scope>NUCLEOTIDE SEQUENCE [LARGE SCALE GENOMIC DNA]</scope>
    <source>
        <strain evidence="9">Navoj_Jal97</strain>
        <tissue evidence="9">Whole organism</tissue>
    </source>
</reference>
<evidence type="ECO:0000256" key="6">
    <source>
        <dbReference type="SAM" id="Phobius"/>
    </source>
</evidence>
<proteinExistence type="inferred from homology"/>
<evidence type="ECO:0000256" key="4">
    <source>
        <dbReference type="ARBA" id="ARBA00022833"/>
    </source>
</evidence>
<accession>A0A484BZ46</accession>
<gene>
    <name evidence="9" type="ORF">AWZ03_000538</name>
</gene>
<evidence type="ECO:0000256" key="2">
    <source>
        <dbReference type="ARBA" id="ARBA00012925"/>
    </source>
</evidence>
<evidence type="ECO:0000259" key="8">
    <source>
        <dbReference type="PROSITE" id="PS51144"/>
    </source>
</evidence>
<dbReference type="SMART" id="SM01057">
    <property type="entry name" value="Carb_anhydrase"/>
    <property type="match status" value="1"/>
</dbReference>
<keyword evidence="5" id="KW-0325">Glycoprotein</keyword>
<evidence type="ECO:0000313" key="10">
    <source>
        <dbReference type="Proteomes" id="UP000295192"/>
    </source>
</evidence>
<feature type="chain" id="PRO_5019711535" description="carbonic anhydrase" evidence="7">
    <location>
        <begin position="23"/>
        <end position="330"/>
    </location>
</feature>
<dbReference type="Gene3D" id="3.10.200.10">
    <property type="entry name" value="Alpha carbonic anhydrase"/>
    <property type="match status" value="1"/>
</dbReference>
<dbReference type="PROSITE" id="PS51144">
    <property type="entry name" value="ALPHA_CA_2"/>
    <property type="match status" value="1"/>
</dbReference>
<dbReference type="InterPro" id="IPR036398">
    <property type="entry name" value="CA_dom_sf"/>
</dbReference>
<feature type="transmembrane region" description="Helical" evidence="6">
    <location>
        <begin position="306"/>
        <end position="325"/>
    </location>
</feature>
<dbReference type="KEGG" id="dnv:108650641"/>
<evidence type="ECO:0000256" key="5">
    <source>
        <dbReference type="ARBA" id="ARBA00023180"/>
    </source>
</evidence>
<keyword evidence="6" id="KW-1133">Transmembrane helix</keyword>
<evidence type="ECO:0000256" key="1">
    <source>
        <dbReference type="ARBA" id="ARBA00010718"/>
    </source>
</evidence>
<dbReference type="PANTHER" id="PTHR18952">
    <property type="entry name" value="CARBONIC ANHYDRASE"/>
    <property type="match status" value="1"/>
</dbReference>
<dbReference type="FunFam" id="3.10.200.10:FF:000003">
    <property type="entry name" value="Carbonic anhydrase 12"/>
    <property type="match status" value="1"/>
</dbReference>
<dbReference type="CDD" id="cd00326">
    <property type="entry name" value="alpha_CA"/>
    <property type="match status" value="1"/>
</dbReference>
<dbReference type="PANTHER" id="PTHR18952:SF124">
    <property type="entry name" value="CARBONIC ANHYDRASE 7"/>
    <property type="match status" value="1"/>
</dbReference>
<keyword evidence="3" id="KW-0479">Metal-binding</keyword>
<feature type="signal peptide" evidence="7">
    <location>
        <begin position="1"/>
        <end position="22"/>
    </location>
</feature>
<keyword evidence="10" id="KW-1185">Reference proteome</keyword>